<keyword evidence="2" id="KW-1185">Reference proteome</keyword>
<organism evidence="1 2">
    <name type="scientific">Dolichospermum flos-aquae UHCC 0037</name>
    <dbReference type="NCBI Taxonomy" id="2590026"/>
    <lineage>
        <taxon>Bacteria</taxon>
        <taxon>Bacillati</taxon>
        <taxon>Cyanobacteriota</taxon>
        <taxon>Cyanophyceae</taxon>
        <taxon>Nostocales</taxon>
        <taxon>Aphanizomenonaceae</taxon>
        <taxon>Dolichospermum</taxon>
    </lineage>
</organism>
<evidence type="ECO:0000313" key="2">
    <source>
        <dbReference type="Proteomes" id="UP001517388"/>
    </source>
</evidence>
<dbReference type="EMBL" id="VILF01000007">
    <property type="protein sequence ID" value="MTJ46139.1"/>
    <property type="molecule type" value="Genomic_DNA"/>
</dbReference>
<accession>A0ACC7SCQ6</accession>
<sequence length="134" mass="15635">MPETQVVFYQEEDGEVPVLEWLTRLLKEDRKGYANCIARIKQLAALGYELRRPGADYLRDGIYELRAKHIRVQYRILYFFHGQNVAILAQAITKEQAAVPAIDIERAIARKRLFEESPEAHTYHEDDDDDDVQD</sequence>
<name>A0ACC7SCQ6_DOLFA</name>
<protein>
    <submittedName>
        <fullName evidence="1">Type II toxin-antitoxin system RelE/ParE family toxin</fullName>
    </submittedName>
</protein>
<comment type="caution">
    <text evidence="1">The sequence shown here is derived from an EMBL/GenBank/DDBJ whole genome shotgun (WGS) entry which is preliminary data.</text>
</comment>
<proteinExistence type="predicted"/>
<gene>
    <name evidence="1" type="ORF">FJR39_24765</name>
</gene>
<reference evidence="2" key="1">
    <citation type="journal article" date="2020" name="Toxins">
        <title>Phylogenomic Analysis of Secondary Metabolism in the Toxic Cyanobacterial Genera Anabaena, Dolichospermum and Aphanizomenon.</title>
        <authorList>
            <person name="Oesterholm J."/>
            <person name="Popin R.V."/>
            <person name="Fewer D.P."/>
            <person name="Sivonen K."/>
        </authorList>
    </citation>
    <scope>NUCLEOTIDE SEQUENCE [LARGE SCALE GENOMIC DNA]</scope>
    <source>
        <strain evidence="2">UHCC 0037</strain>
    </source>
</reference>
<dbReference type="Proteomes" id="UP001517388">
    <property type="component" value="Unassembled WGS sequence"/>
</dbReference>
<evidence type="ECO:0000313" key="1">
    <source>
        <dbReference type="EMBL" id="MTJ46139.1"/>
    </source>
</evidence>